<dbReference type="AlphaFoldDB" id="A0A1E8PV55"/>
<evidence type="ECO:0000259" key="1">
    <source>
        <dbReference type="Pfam" id="PF13524"/>
    </source>
</evidence>
<proteinExistence type="predicted"/>
<dbReference type="Proteomes" id="UP000092634">
    <property type="component" value="Unassembled WGS sequence"/>
</dbReference>
<accession>A0A1E8PV55</accession>
<evidence type="ECO:0000313" key="3">
    <source>
        <dbReference type="Proteomes" id="UP000092634"/>
    </source>
</evidence>
<dbReference type="EMBL" id="MAQB02000001">
    <property type="protein sequence ID" value="OFJ50222.1"/>
    <property type="molecule type" value="Genomic_DNA"/>
</dbReference>
<comment type="caution">
    <text evidence="2">The sequence shown here is derived from an EMBL/GenBank/DDBJ whole genome shotgun (WGS) entry which is preliminary data.</text>
</comment>
<organism evidence="2 3">
    <name type="scientific">Janthinobacterium lividum</name>
    <dbReference type="NCBI Taxonomy" id="29581"/>
    <lineage>
        <taxon>Bacteria</taxon>
        <taxon>Pseudomonadati</taxon>
        <taxon>Pseudomonadota</taxon>
        <taxon>Betaproteobacteria</taxon>
        <taxon>Burkholderiales</taxon>
        <taxon>Oxalobacteraceae</taxon>
        <taxon>Janthinobacterium</taxon>
    </lineage>
</organism>
<name>A0A1E8PV55_9BURK</name>
<reference evidence="2 3" key="1">
    <citation type="submission" date="2016-10" db="EMBL/GenBank/DDBJ databases">
        <title>Updated version of Genome Assembly of Janthinobacterium lividum ERGS5:01.</title>
        <authorList>
            <person name="Kumar R."/>
            <person name="Acharya V."/>
            <person name="Singh D."/>
        </authorList>
    </citation>
    <scope>NUCLEOTIDE SEQUENCE [LARGE SCALE GENOMIC DNA]</scope>
    <source>
        <strain evidence="2 3">ERGS5:01</strain>
    </source>
</reference>
<sequence>MYVVICPQMFKQLPPGERRIVYQMEQSVSSRWFTADYFYTLENSVAVLEYALVNIEFLAKHNVAYPHVYYLPVGADPAYAPVSESIEKTCDVLFYGDANSSARRRDMLATLSQHFDVRVCSEVFGKDMNAAIRSARVVINLHYYENALLEMPRVQECLSLGVPLVSEATQDQQDYPELAGAVTFFEQGDIDAMLLAVRDALEHPIRPEVVQRSATLSAQRFTYMLDRFLVGMNLLDASVLTDVTLPIPIASTRIALSMPETIARRRIFEKNRPQDCAVFDGVRLRPGWVGCGLSYSALARYSLNNGVSRLTIIEDDALLPDDFEEKMRTVNAYLDARRGQWDIFAGVIASLHPDTRILHSEFFNGMRFLTIDKMTSMVCNIYDESALRLLASWDPAHRNDQTNTIDKYIERQMDLRVVVALPFLVGHREEVYSTLWGFQNTQYSEMIQISAEALESLVGKGVGAPMA</sequence>
<protein>
    <recommendedName>
        <fullName evidence="1">Spore protein YkvP/CgeB glycosyl transferase-like domain-containing protein</fullName>
    </recommendedName>
</protein>
<dbReference type="Pfam" id="PF13524">
    <property type="entry name" value="Glyco_trans_1_2"/>
    <property type="match status" value="1"/>
</dbReference>
<dbReference type="Gene3D" id="3.40.50.2000">
    <property type="entry name" value="Glycogen Phosphorylase B"/>
    <property type="match status" value="1"/>
</dbReference>
<gene>
    <name evidence="2" type="ORF">BA896_012355</name>
</gene>
<dbReference type="InterPro" id="IPR055259">
    <property type="entry name" value="YkvP/CgeB_Glyco_trans-like"/>
</dbReference>
<evidence type="ECO:0000313" key="2">
    <source>
        <dbReference type="EMBL" id="OFJ50222.1"/>
    </source>
</evidence>
<feature type="domain" description="Spore protein YkvP/CgeB glycosyl transferase-like" evidence="1">
    <location>
        <begin position="115"/>
        <end position="214"/>
    </location>
</feature>